<dbReference type="Gene3D" id="3.30.450.20">
    <property type="entry name" value="PAS domain"/>
    <property type="match status" value="1"/>
</dbReference>
<gene>
    <name evidence="2" type="ORF">F6X38_13525</name>
</gene>
<comment type="caution">
    <text evidence="2">The sequence shown here is derived from an EMBL/GenBank/DDBJ whole genome shotgun (WGS) entry which is preliminary data.</text>
</comment>
<evidence type="ECO:0000259" key="1">
    <source>
        <dbReference type="Pfam" id="PF08670"/>
    </source>
</evidence>
<name>A0A7V7PNK4_9HYPH</name>
<feature type="domain" description="MEKHLA" evidence="1">
    <location>
        <begin position="13"/>
        <end position="149"/>
    </location>
</feature>
<dbReference type="InterPro" id="IPR035965">
    <property type="entry name" value="PAS-like_dom_sf"/>
</dbReference>
<dbReference type="SUPFAM" id="SSF55785">
    <property type="entry name" value="PYP-like sensor domain (PAS domain)"/>
    <property type="match status" value="1"/>
</dbReference>
<organism evidence="2 3">
    <name type="scientific">Plantimonas leprariae</name>
    <dbReference type="NCBI Taxonomy" id="2615207"/>
    <lineage>
        <taxon>Bacteria</taxon>
        <taxon>Pseudomonadati</taxon>
        <taxon>Pseudomonadota</taxon>
        <taxon>Alphaproteobacteria</taxon>
        <taxon>Hyphomicrobiales</taxon>
        <taxon>Aurantimonadaceae</taxon>
        <taxon>Plantimonas</taxon>
    </lineage>
</organism>
<evidence type="ECO:0000313" key="3">
    <source>
        <dbReference type="Proteomes" id="UP000432089"/>
    </source>
</evidence>
<reference evidence="2 3" key="1">
    <citation type="submission" date="2019-09" db="EMBL/GenBank/DDBJ databases">
        <title>YIM 132180 draft genome.</title>
        <authorList>
            <person name="Zhang K."/>
        </authorList>
    </citation>
    <scope>NUCLEOTIDE SEQUENCE [LARGE SCALE GENOMIC DNA]</scope>
    <source>
        <strain evidence="2 3">YIM 132180</strain>
    </source>
</reference>
<dbReference type="Pfam" id="PF08670">
    <property type="entry name" value="MEKHLA"/>
    <property type="match status" value="1"/>
</dbReference>
<dbReference type="InterPro" id="IPR013978">
    <property type="entry name" value="MEKHLA"/>
</dbReference>
<evidence type="ECO:0000313" key="2">
    <source>
        <dbReference type="EMBL" id="KAB0679350.1"/>
    </source>
</evidence>
<dbReference type="RefSeq" id="WP_150970379.1">
    <property type="nucleotide sequence ID" value="NZ_VZDO01000010.1"/>
</dbReference>
<accession>A0A7V7PNK4</accession>
<dbReference type="EMBL" id="VZDO01000010">
    <property type="protein sequence ID" value="KAB0679350.1"/>
    <property type="molecule type" value="Genomic_DNA"/>
</dbReference>
<sequence length="153" mass="17303">MPLVPTLAADRSFFELLTGSFERLVGRPLCEPGRGPRWLYEEAAFVVLAHDTAADPVFVYANRAAEARFGYGWDEFTTLPSRLSAEPMDRAERQRLLDAVSRDGFIADYRGVRVTKFGRHFRMEDGVVWQLVDASGQRRGQAATFSRWTDLDG</sequence>
<protein>
    <submittedName>
        <fullName evidence="2">MEKHLA domain-containing protein</fullName>
    </submittedName>
</protein>
<proteinExistence type="predicted"/>
<dbReference type="AlphaFoldDB" id="A0A7V7PNK4"/>
<dbReference type="Proteomes" id="UP000432089">
    <property type="component" value="Unassembled WGS sequence"/>
</dbReference>
<keyword evidence="3" id="KW-1185">Reference proteome</keyword>